<organism evidence="2 3">
    <name type="scientific">Synaphobranchus kaupii</name>
    <name type="common">Kaup's arrowtooth eel</name>
    <dbReference type="NCBI Taxonomy" id="118154"/>
    <lineage>
        <taxon>Eukaryota</taxon>
        <taxon>Metazoa</taxon>
        <taxon>Chordata</taxon>
        <taxon>Craniata</taxon>
        <taxon>Vertebrata</taxon>
        <taxon>Euteleostomi</taxon>
        <taxon>Actinopterygii</taxon>
        <taxon>Neopterygii</taxon>
        <taxon>Teleostei</taxon>
        <taxon>Anguilliformes</taxon>
        <taxon>Synaphobranchidae</taxon>
        <taxon>Synaphobranchus</taxon>
    </lineage>
</organism>
<dbReference type="Pfam" id="PF15319">
    <property type="entry name" value="RHINO"/>
    <property type="match status" value="1"/>
</dbReference>
<dbReference type="PANTHER" id="PTHR35541">
    <property type="entry name" value="RAD9, HUS1, RAD1-INTERACTING NUCLEAR ORPHAN PROTEIN 1"/>
    <property type="match status" value="1"/>
</dbReference>
<dbReference type="PANTHER" id="PTHR35541:SF1">
    <property type="entry name" value="RAD9, HUS1, RAD1-INTERACTING NUCLEAR ORPHAN PROTEIN 1"/>
    <property type="match status" value="1"/>
</dbReference>
<reference evidence="2" key="1">
    <citation type="journal article" date="2023" name="Science">
        <title>Genome structures resolve the early diversification of teleost fishes.</title>
        <authorList>
            <person name="Parey E."/>
            <person name="Louis A."/>
            <person name="Montfort J."/>
            <person name="Bouchez O."/>
            <person name="Roques C."/>
            <person name="Iampietro C."/>
            <person name="Lluch J."/>
            <person name="Castinel A."/>
            <person name="Donnadieu C."/>
            <person name="Desvignes T."/>
            <person name="Floi Bucao C."/>
            <person name="Jouanno E."/>
            <person name="Wen M."/>
            <person name="Mejri S."/>
            <person name="Dirks R."/>
            <person name="Jansen H."/>
            <person name="Henkel C."/>
            <person name="Chen W.J."/>
            <person name="Zahm M."/>
            <person name="Cabau C."/>
            <person name="Klopp C."/>
            <person name="Thompson A.W."/>
            <person name="Robinson-Rechavi M."/>
            <person name="Braasch I."/>
            <person name="Lecointre G."/>
            <person name="Bobe J."/>
            <person name="Postlethwait J.H."/>
            <person name="Berthelot C."/>
            <person name="Roest Crollius H."/>
            <person name="Guiguen Y."/>
        </authorList>
    </citation>
    <scope>NUCLEOTIDE SEQUENCE</scope>
    <source>
        <strain evidence="2">WJC10195</strain>
    </source>
</reference>
<sequence>MPRRKRNLKSKQQLQFVQAPLDGASHPYGPKLQGARNPKIFLSDEQRQSSTGRSWVTPQFDTSMVSRTLHPHRRRGIRKGCSSRSVLDSSSLLTLPRLRKASVGKFPALAFERHATAPFHPPVARHREKAKLGGALGDKCPSDPVERGTSPKCSTEAQQSAPSLRKVSVEDAVVFKSTPATAVSHRDRENKGLDCTINTSVGCNQPTFTDRENKGLDCTINTPVGCNQPTFTDSGFTPPDIETPDMLQGDRTNSATQEARLSKLRLLFPQTPLQAPPPAVLVSDTPEEHYGKSWRRSRLSFQ</sequence>
<dbReference type="GO" id="GO:0000077">
    <property type="term" value="P:DNA damage checkpoint signaling"/>
    <property type="evidence" value="ECO:0007669"/>
    <property type="project" value="InterPro"/>
</dbReference>
<evidence type="ECO:0000256" key="1">
    <source>
        <dbReference type="SAM" id="MobiDB-lite"/>
    </source>
</evidence>
<evidence type="ECO:0000313" key="2">
    <source>
        <dbReference type="EMBL" id="KAJ8373924.1"/>
    </source>
</evidence>
<accession>A0A9Q1G1X4</accession>
<dbReference type="GO" id="GO:0005694">
    <property type="term" value="C:chromosome"/>
    <property type="evidence" value="ECO:0007669"/>
    <property type="project" value="TreeGrafter"/>
</dbReference>
<evidence type="ECO:0000313" key="3">
    <source>
        <dbReference type="Proteomes" id="UP001152622"/>
    </source>
</evidence>
<proteinExistence type="predicted"/>
<feature type="compositionally biased region" description="Basic residues" evidence="1">
    <location>
        <begin position="292"/>
        <end position="302"/>
    </location>
</feature>
<dbReference type="EMBL" id="JAINUF010000002">
    <property type="protein sequence ID" value="KAJ8373924.1"/>
    <property type="molecule type" value="Genomic_DNA"/>
</dbReference>
<feature type="region of interest" description="Disordered" evidence="1">
    <location>
        <begin position="19"/>
        <end position="38"/>
    </location>
</feature>
<comment type="caution">
    <text evidence="2">The sequence shown here is derived from an EMBL/GenBank/DDBJ whole genome shotgun (WGS) entry which is preliminary data.</text>
</comment>
<dbReference type="OrthoDB" id="9942438at2759"/>
<dbReference type="GO" id="GO:0005634">
    <property type="term" value="C:nucleus"/>
    <property type="evidence" value="ECO:0007669"/>
    <property type="project" value="InterPro"/>
</dbReference>
<gene>
    <name evidence="2" type="ORF">SKAU_G00045040</name>
</gene>
<dbReference type="GO" id="GO:0071479">
    <property type="term" value="P:cellular response to ionizing radiation"/>
    <property type="evidence" value="ECO:0007669"/>
    <property type="project" value="InterPro"/>
</dbReference>
<feature type="region of interest" description="Disordered" evidence="1">
    <location>
        <begin position="133"/>
        <end position="161"/>
    </location>
</feature>
<dbReference type="Proteomes" id="UP001152622">
    <property type="component" value="Chromosome 2"/>
</dbReference>
<dbReference type="AlphaFoldDB" id="A0A9Q1G1X4"/>
<feature type="region of interest" description="Disordered" evidence="1">
    <location>
        <begin position="277"/>
        <end position="302"/>
    </location>
</feature>
<keyword evidence="3" id="KW-1185">Reference proteome</keyword>
<feature type="region of interest" description="Disordered" evidence="1">
    <location>
        <begin position="230"/>
        <end position="256"/>
    </location>
</feature>
<dbReference type="GO" id="GO:0000725">
    <property type="term" value="P:recombinational repair"/>
    <property type="evidence" value="ECO:0007669"/>
    <property type="project" value="TreeGrafter"/>
</dbReference>
<dbReference type="InterPro" id="IPR029293">
    <property type="entry name" value="RHNO1"/>
</dbReference>
<protein>
    <submittedName>
        <fullName evidence="2">Uncharacterized protein</fullName>
    </submittedName>
</protein>
<name>A0A9Q1G1X4_SYNKA</name>
<feature type="compositionally biased region" description="Polar residues" evidence="1">
    <location>
        <begin position="151"/>
        <end position="161"/>
    </location>
</feature>